<name>A0ABW7YLV4_9ACTN</name>
<keyword evidence="2" id="KW-1185">Reference proteome</keyword>
<evidence type="ECO:0000313" key="2">
    <source>
        <dbReference type="Proteomes" id="UP001612741"/>
    </source>
</evidence>
<dbReference type="EMBL" id="JBITGY010000002">
    <property type="protein sequence ID" value="MFI6496887.1"/>
    <property type="molecule type" value="Genomic_DNA"/>
</dbReference>
<organism evidence="1 2">
    <name type="scientific">Nonomuraea typhae</name>
    <dbReference type="NCBI Taxonomy" id="2603600"/>
    <lineage>
        <taxon>Bacteria</taxon>
        <taxon>Bacillati</taxon>
        <taxon>Actinomycetota</taxon>
        <taxon>Actinomycetes</taxon>
        <taxon>Streptosporangiales</taxon>
        <taxon>Streptosporangiaceae</taxon>
        <taxon>Nonomuraea</taxon>
    </lineage>
</organism>
<accession>A0ABW7YLV4</accession>
<sequence length="116" mass="13061">MDDLIAFLGARIDEDQLVAHAVIEHLVDGGERGFDFEHLPLVVRHHVSRFGPGRALREVEARRELINEMEALLAASGDERLPHDVRESDSATAGIVLRLLSLPYSDHLDYKEAWKP</sequence>
<protein>
    <submittedName>
        <fullName evidence="1">DUF6221 family protein</fullName>
    </submittedName>
</protein>
<proteinExistence type="predicted"/>
<comment type="caution">
    <text evidence="1">The sequence shown here is derived from an EMBL/GenBank/DDBJ whole genome shotgun (WGS) entry which is preliminary data.</text>
</comment>
<dbReference type="Proteomes" id="UP001612741">
    <property type="component" value="Unassembled WGS sequence"/>
</dbReference>
<gene>
    <name evidence="1" type="ORF">ACIBG2_05870</name>
</gene>
<evidence type="ECO:0000313" key="1">
    <source>
        <dbReference type="EMBL" id="MFI6496887.1"/>
    </source>
</evidence>
<reference evidence="1 2" key="1">
    <citation type="submission" date="2024-10" db="EMBL/GenBank/DDBJ databases">
        <title>The Natural Products Discovery Center: Release of the First 8490 Sequenced Strains for Exploring Actinobacteria Biosynthetic Diversity.</title>
        <authorList>
            <person name="Kalkreuter E."/>
            <person name="Kautsar S.A."/>
            <person name="Yang D."/>
            <person name="Bader C.D."/>
            <person name="Teijaro C.N."/>
            <person name="Fluegel L."/>
            <person name="Davis C.M."/>
            <person name="Simpson J.R."/>
            <person name="Lauterbach L."/>
            <person name="Steele A.D."/>
            <person name="Gui C."/>
            <person name="Meng S."/>
            <person name="Li G."/>
            <person name="Viehrig K."/>
            <person name="Ye F."/>
            <person name="Su P."/>
            <person name="Kiefer A.F."/>
            <person name="Nichols A."/>
            <person name="Cepeda A.J."/>
            <person name="Yan W."/>
            <person name="Fan B."/>
            <person name="Jiang Y."/>
            <person name="Adhikari A."/>
            <person name="Zheng C.-J."/>
            <person name="Schuster L."/>
            <person name="Cowan T.M."/>
            <person name="Smanski M.J."/>
            <person name="Chevrette M.G."/>
            <person name="De Carvalho L.P.S."/>
            <person name="Shen B."/>
        </authorList>
    </citation>
    <scope>NUCLEOTIDE SEQUENCE [LARGE SCALE GENOMIC DNA]</scope>
    <source>
        <strain evidence="1 2">NPDC050545</strain>
    </source>
</reference>
<dbReference type="InterPro" id="IPR046193">
    <property type="entry name" value="DUF6221"/>
</dbReference>
<dbReference type="RefSeq" id="WP_397079357.1">
    <property type="nucleotide sequence ID" value="NZ_JBITGY010000002.1"/>
</dbReference>
<dbReference type="Pfam" id="PF19730">
    <property type="entry name" value="DUF6221"/>
    <property type="match status" value="1"/>
</dbReference>